<dbReference type="RefSeq" id="WP_111435922.1">
    <property type="nucleotide sequence ID" value="NZ_JACIGG010000011.1"/>
</dbReference>
<dbReference type="OrthoDB" id="8689875at2"/>
<dbReference type="AlphaFoldDB" id="A0A327JIZ5"/>
<accession>A0A327JIZ5</accession>
<evidence type="ECO:0000313" key="3">
    <source>
        <dbReference type="Proteomes" id="UP000249299"/>
    </source>
</evidence>
<comment type="caution">
    <text evidence="2">The sequence shown here is derived from an EMBL/GenBank/DDBJ whole genome shotgun (WGS) entry which is preliminary data.</text>
</comment>
<reference evidence="2 3" key="1">
    <citation type="submission" date="2017-07" db="EMBL/GenBank/DDBJ databases">
        <title>Draft Genome Sequences of Select Purple Nonsulfur Bacteria.</title>
        <authorList>
            <person name="Lasarre B."/>
            <person name="Mckinlay J.B."/>
        </authorList>
    </citation>
    <scope>NUCLEOTIDE SEQUENCE [LARGE SCALE GENOMIC DNA]</scope>
    <source>
        <strain evidence="2 3">DSM 11290</strain>
    </source>
</reference>
<proteinExistence type="predicted"/>
<evidence type="ECO:0000313" key="2">
    <source>
        <dbReference type="EMBL" id="RAI25334.1"/>
    </source>
</evidence>
<organism evidence="2 3">
    <name type="scientific">Rhodobium orientis</name>
    <dbReference type="NCBI Taxonomy" id="34017"/>
    <lineage>
        <taxon>Bacteria</taxon>
        <taxon>Pseudomonadati</taxon>
        <taxon>Pseudomonadota</taxon>
        <taxon>Alphaproteobacteria</taxon>
        <taxon>Hyphomicrobiales</taxon>
        <taxon>Rhodobiaceae</taxon>
        <taxon>Rhodobium</taxon>
    </lineage>
</organism>
<dbReference type="Proteomes" id="UP000249299">
    <property type="component" value="Unassembled WGS sequence"/>
</dbReference>
<evidence type="ECO:0000256" key="1">
    <source>
        <dbReference type="SAM" id="MobiDB-lite"/>
    </source>
</evidence>
<dbReference type="EMBL" id="NPEV01000050">
    <property type="protein sequence ID" value="RAI25334.1"/>
    <property type="molecule type" value="Genomic_DNA"/>
</dbReference>
<feature type="region of interest" description="Disordered" evidence="1">
    <location>
        <begin position="57"/>
        <end position="79"/>
    </location>
</feature>
<gene>
    <name evidence="2" type="ORF">CH339_18750</name>
</gene>
<sequence>MSKPCKNRSLVSSDICQIKYCADCGAVHLDLGNMTLHLTTEQFDRLAEAFGAAATEKQAIDRAEGNKPAGTATNSRCVH</sequence>
<keyword evidence="3" id="KW-1185">Reference proteome</keyword>
<name>A0A327JIZ5_9HYPH</name>
<protein>
    <submittedName>
        <fullName evidence="2">Uncharacterized protein</fullName>
    </submittedName>
</protein>